<proteinExistence type="predicted"/>
<sequence length="46" mass="5499">MCSKNLTSFWCIVFYFKYNLNVSLCLLYVTNMLGITLLLHIREHLE</sequence>
<name>A0A0A9B9J4_ARUDO</name>
<organism evidence="2">
    <name type="scientific">Arundo donax</name>
    <name type="common">Giant reed</name>
    <name type="synonym">Donax arundinaceus</name>
    <dbReference type="NCBI Taxonomy" id="35708"/>
    <lineage>
        <taxon>Eukaryota</taxon>
        <taxon>Viridiplantae</taxon>
        <taxon>Streptophyta</taxon>
        <taxon>Embryophyta</taxon>
        <taxon>Tracheophyta</taxon>
        <taxon>Spermatophyta</taxon>
        <taxon>Magnoliopsida</taxon>
        <taxon>Liliopsida</taxon>
        <taxon>Poales</taxon>
        <taxon>Poaceae</taxon>
        <taxon>PACMAD clade</taxon>
        <taxon>Arundinoideae</taxon>
        <taxon>Arundineae</taxon>
        <taxon>Arundo</taxon>
    </lineage>
</organism>
<keyword evidence="1" id="KW-1133">Transmembrane helix</keyword>
<reference evidence="2" key="1">
    <citation type="submission" date="2014-09" db="EMBL/GenBank/DDBJ databases">
        <authorList>
            <person name="Magalhaes I.L.F."/>
            <person name="Oliveira U."/>
            <person name="Santos F.R."/>
            <person name="Vidigal T.H.D.A."/>
            <person name="Brescovit A.D."/>
            <person name="Santos A.J."/>
        </authorList>
    </citation>
    <scope>NUCLEOTIDE SEQUENCE</scope>
    <source>
        <tissue evidence="2">Shoot tissue taken approximately 20 cm above the soil surface</tissue>
    </source>
</reference>
<reference evidence="2" key="2">
    <citation type="journal article" date="2015" name="Data Brief">
        <title>Shoot transcriptome of the giant reed, Arundo donax.</title>
        <authorList>
            <person name="Barrero R.A."/>
            <person name="Guerrero F.D."/>
            <person name="Moolhuijzen P."/>
            <person name="Goolsby J.A."/>
            <person name="Tidwell J."/>
            <person name="Bellgard S.E."/>
            <person name="Bellgard M.I."/>
        </authorList>
    </citation>
    <scope>NUCLEOTIDE SEQUENCE</scope>
    <source>
        <tissue evidence="2">Shoot tissue taken approximately 20 cm above the soil surface</tissue>
    </source>
</reference>
<evidence type="ECO:0000256" key="1">
    <source>
        <dbReference type="SAM" id="Phobius"/>
    </source>
</evidence>
<evidence type="ECO:0000313" key="2">
    <source>
        <dbReference type="EMBL" id="JAD58853.1"/>
    </source>
</evidence>
<dbReference type="EMBL" id="GBRH01239042">
    <property type="protein sequence ID" value="JAD58853.1"/>
    <property type="molecule type" value="Transcribed_RNA"/>
</dbReference>
<feature type="transmembrane region" description="Helical" evidence="1">
    <location>
        <begin position="20"/>
        <end position="41"/>
    </location>
</feature>
<dbReference type="AlphaFoldDB" id="A0A0A9B9J4"/>
<keyword evidence="1" id="KW-0472">Membrane</keyword>
<accession>A0A0A9B9J4</accession>
<keyword evidence="1" id="KW-0812">Transmembrane</keyword>
<protein>
    <submittedName>
        <fullName evidence="2">Uncharacterized protein</fullName>
    </submittedName>
</protein>